<feature type="transmembrane region" description="Helical" evidence="1">
    <location>
        <begin position="93"/>
        <end position="117"/>
    </location>
</feature>
<sequence length="325" mass="33426">MFTLAGDRRLTLAMLGGVLIPLVLGLNEAAQEYIGLAVVVPMLLGFGLIEIYRSYGDTYGSSGRAGVLLTAAGISLLGLVVLAYALLPPMFALLYILAVPFVAGSVSLALGSGLLALSLRNAGLISRPAVAGLGLGVIPILGAIFSASFGSGTPSAIWAVLIGIPYGFGWVLTAHELRTAPRDRDRQSSQTPVGRTVIPHVVGAGLVGAILVLLSAGRFLPLGALSTTPWVGESFALDILHLGIGLLGLVVAVSGRPEKVRTYDQIVGIGALCLVGITLFGTFVSVPGIHRLAAELGLILTDIILYVPIGIILTTLGFGVTVEDS</sequence>
<organism evidence="2 3">
    <name type="scientific">Halorubrum trueperi</name>
    <dbReference type="NCBI Taxonomy" id="2004704"/>
    <lineage>
        <taxon>Archaea</taxon>
        <taxon>Methanobacteriati</taxon>
        <taxon>Methanobacteriota</taxon>
        <taxon>Stenosarchaea group</taxon>
        <taxon>Halobacteria</taxon>
        <taxon>Halobacteriales</taxon>
        <taxon>Haloferacaceae</taxon>
        <taxon>Halorubrum</taxon>
    </lineage>
</organism>
<reference evidence="2 3" key="1">
    <citation type="journal article" date="2019" name="Int. J. Syst. Evol. Microbiol.">
        <title>The Global Catalogue of Microorganisms (GCM) 10K type strain sequencing project: providing services to taxonomists for standard genome sequencing and annotation.</title>
        <authorList>
            <consortium name="The Broad Institute Genomics Platform"/>
            <consortium name="The Broad Institute Genome Sequencing Center for Infectious Disease"/>
            <person name="Wu L."/>
            <person name="Ma J."/>
        </authorList>
    </citation>
    <scope>NUCLEOTIDE SEQUENCE [LARGE SCALE GENOMIC DNA]</scope>
    <source>
        <strain evidence="2 3">Y73</strain>
    </source>
</reference>
<keyword evidence="1" id="KW-0812">Transmembrane</keyword>
<dbReference type="RefSeq" id="WP_379765332.1">
    <property type="nucleotide sequence ID" value="NZ_JBHSXI010000002.1"/>
</dbReference>
<evidence type="ECO:0000256" key="1">
    <source>
        <dbReference type="SAM" id="Phobius"/>
    </source>
</evidence>
<keyword evidence="1" id="KW-0472">Membrane</keyword>
<keyword evidence="3" id="KW-1185">Reference proteome</keyword>
<evidence type="ECO:0000313" key="3">
    <source>
        <dbReference type="Proteomes" id="UP001596333"/>
    </source>
</evidence>
<feature type="transmembrane region" description="Helical" evidence="1">
    <location>
        <begin position="298"/>
        <end position="322"/>
    </location>
</feature>
<feature type="transmembrane region" description="Helical" evidence="1">
    <location>
        <begin position="155"/>
        <end position="175"/>
    </location>
</feature>
<evidence type="ECO:0000313" key="2">
    <source>
        <dbReference type="EMBL" id="MFC6888418.1"/>
    </source>
</evidence>
<feature type="transmembrane region" description="Helical" evidence="1">
    <location>
        <begin position="67"/>
        <end position="87"/>
    </location>
</feature>
<feature type="transmembrane region" description="Helical" evidence="1">
    <location>
        <begin position="235"/>
        <end position="254"/>
    </location>
</feature>
<comment type="caution">
    <text evidence="2">The sequence shown here is derived from an EMBL/GenBank/DDBJ whole genome shotgun (WGS) entry which is preliminary data.</text>
</comment>
<keyword evidence="1" id="KW-1133">Transmembrane helix</keyword>
<feature type="transmembrane region" description="Helical" evidence="1">
    <location>
        <begin position="129"/>
        <end position="149"/>
    </location>
</feature>
<accession>A0ABD5UKY0</accession>
<evidence type="ECO:0008006" key="4">
    <source>
        <dbReference type="Google" id="ProtNLM"/>
    </source>
</evidence>
<dbReference type="AlphaFoldDB" id="A0ABD5UKY0"/>
<name>A0ABD5UKY0_9EURY</name>
<dbReference type="EMBL" id="JBHSXI010000002">
    <property type="protein sequence ID" value="MFC6888418.1"/>
    <property type="molecule type" value="Genomic_DNA"/>
</dbReference>
<proteinExistence type="predicted"/>
<protein>
    <recommendedName>
        <fullName evidence="4">DUF1538 domain-containing protein</fullName>
    </recommendedName>
</protein>
<feature type="transmembrane region" description="Helical" evidence="1">
    <location>
        <begin position="266"/>
        <end position="286"/>
    </location>
</feature>
<feature type="transmembrane region" description="Helical" evidence="1">
    <location>
        <begin position="35"/>
        <end position="55"/>
    </location>
</feature>
<dbReference type="Proteomes" id="UP001596333">
    <property type="component" value="Unassembled WGS sequence"/>
</dbReference>
<feature type="transmembrane region" description="Helical" evidence="1">
    <location>
        <begin position="196"/>
        <end position="215"/>
    </location>
</feature>
<gene>
    <name evidence="2" type="ORF">ACFQEY_05075</name>
</gene>